<accession>A0ABV3JWU1</accession>
<keyword evidence="2" id="KW-1185">Reference proteome</keyword>
<name>A0ABV3JWU1_STRON</name>
<dbReference type="EMBL" id="JBFAUK010000008">
    <property type="protein sequence ID" value="MEV5507351.1"/>
    <property type="molecule type" value="Genomic_DNA"/>
</dbReference>
<reference evidence="1 2" key="1">
    <citation type="submission" date="2024-06" db="EMBL/GenBank/DDBJ databases">
        <title>The Natural Products Discovery Center: Release of the First 8490 Sequenced Strains for Exploring Actinobacteria Biosynthetic Diversity.</title>
        <authorList>
            <person name="Kalkreuter E."/>
            <person name="Kautsar S.A."/>
            <person name="Yang D."/>
            <person name="Bader C.D."/>
            <person name="Teijaro C.N."/>
            <person name="Fluegel L."/>
            <person name="Davis C.M."/>
            <person name="Simpson J.R."/>
            <person name="Lauterbach L."/>
            <person name="Steele A.D."/>
            <person name="Gui C."/>
            <person name="Meng S."/>
            <person name="Li G."/>
            <person name="Viehrig K."/>
            <person name="Ye F."/>
            <person name="Su P."/>
            <person name="Kiefer A.F."/>
            <person name="Nichols A."/>
            <person name="Cepeda A.J."/>
            <person name="Yan W."/>
            <person name="Fan B."/>
            <person name="Jiang Y."/>
            <person name="Adhikari A."/>
            <person name="Zheng C.-J."/>
            <person name="Schuster L."/>
            <person name="Cowan T.M."/>
            <person name="Smanski M.J."/>
            <person name="Chevrette M.G."/>
            <person name="De Carvalho L.P.S."/>
            <person name="Shen B."/>
        </authorList>
    </citation>
    <scope>NUCLEOTIDE SEQUENCE [LARGE SCALE GENOMIC DNA]</scope>
    <source>
        <strain evidence="1 2">NPDC052347</strain>
    </source>
</reference>
<gene>
    <name evidence="1" type="ORF">AB0L16_12845</name>
</gene>
<dbReference type="RefSeq" id="WP_109278298.1">
    <property type="nucleotide sequence ID" value="NZ_JBFAUK010000008.1"/>
</dbReference>
<evidence type="ECO:0000313" key="1">
    <source>
        <dbReference type="EMBL" id="MEV5507351.1"/>
    </source>
</evidence>
<sequence>MAEAATAVPAALVRRGAQILAAVSHSVRQLRLNGRDIQTLAPLAGEWLLRGAGADDLREALVNGLPQPVHCPAALLRDRLVRKRPEIPRQRVAAGPPLAPRVAGMVECRGRHIQPRLFRPEADEVLCGECREEDGQAAAHAEITARGAAAVRAVLRRG</sequence>
<proteinExistence type="predicted"/>
<dbReference type="Proteomes" id="UP001552594">
    <property type="component" value="Unassembled WGS sequence"/>
</dbReference>
<evidence type="ECO:0000313" key="2">
    <source>
        <dbReference type="Proteomes" id="UP001552594"/>
    </source>
</evidence>
<comment type="caution">
    <text evidence="1">The sequence shown here is derived from an EMBL/GenBank/DDBJ whole genome shotgun (WGS) entry which is preliminary data.</text>
</comment>
<protein>
    <submittedName>
        <fullName evidence="1">Uncharacterized protein</fullName>
    </submittedName>
</protein>
<organism evidence="1 2">
    <name type="scientific">Streptomyces orinoci</name>
    <name type="common">Streptoverticillium orinoci</name>
    <dbReference type="NCBI Taxonomy" id="67339"/>
    <lineage>
        <taxon>Bacteria</taxon>
        <taxon>Bacillati</taxon>
        <taxon>Actinomycetota</taxon>
        <taxon>Actinomycetes</taxon>
        <taxon>Kitasatosporales</taxon>
        <taxon>Streptomycetaceae</taxon>
        <taxon>Streptomyces</taxon>
    </lineage>
</organism>